<dbReference type="PANTHER" id="PTHR44846:SF1">
    <property type="entry name" value="MANNOSYL-D-GLYCERATE TRANSPORT_METABOLISM SYSTEM REPRESSOR MNGR-RELATED"/>
    <property type="match status" value="1"/>
</dbReference>
<dbReference type="SMART" id="SM00345">
    <property type="entry name" value="HTH_GNTR"/>
    <property type="match status" value="1"/>
</dbReference>
<dbReference type="SUPFAM" id="SSF64288">
    <property type="entry name" value="Chorismate lyase-like"/>
    <property type="match status" value="1"/>
</dbReference>
<dbReference type="GO" id="GO:0003700">
    <property type="term" value="F:DNA-binding transcription factor activity"/>
    <property type="evidence" value="ECO:0007669"/>
    <property type="project" value="InterPro"/>
</dbReference>
<feature type="region of interest" description="Disordered" evidence="4">
    <location>
        <begin position="1"/>
        <end position="22"/>
    </location>
</feature>
<dbReference type="Gene3D" id="1.10.10.10">
    <property type="entry name" value="Winged helix-like DNA-binding domain superfamily/Winged helix DNA-binding domain"/>
    <property type="match status" value="1"/>
</dbReference>
<evidence type="ECO:0000313" key="7">
    <source>
        <dbReference type="Proteomes" id="UP000254343"/>
    </source>
</evidence>
<dbReference type="Gene3D" id="3.40.1410.10">
    <property type="entry name" value="Chorismate lyase-like"/>
    <property type="match status" value="1"/>
</dbReference>
<organism evidence="6 7">
    <name type="scientific">Afipia felis</name>
    <name type="common">Cat scratch disease bacillus</name>
    <dbReference type="NCBI Taxonomy" id="1035"/>
    <lineage>
        <taxon>Bacteria</taxon>
        <taxon>Pseudomonadati</taxon>
        <taxon>Pseudomonadota</taxon>
        <taxon>Alphaproteobacteria</taxon>
        <taxon>Hyphomicrobiales</taxon>
        <taxon>Nitrobacteraceae</taxon>
        <taxon>Afipia</taxon>
    </lineage>
</organism>
<dbReference type="OrthoDB" id="7173258at2"/>
<gene>
    <name evidence="6" type="primary">yurK</name>
    <name evidence="6" type="ORF">NCTC12722_00991</name>
</gene>
<evidence type="ECO:0000313" key="6">
    <source>
        <dbReference type="EMBL" id="SUU83812.1"/>
    </source>
</evidence>
<dbReference type="InterPro" id="IPR000524">
    <property type="entry name" value="Tscrpt_reg_HTH_GntR"/>
</dbReference>
<name>A0A380W4G8_AFIFE</name>
<dbReference type="Pfam" id="PF07702">
    <property type="entry name" value="UTRA"/>
    <property type="match status" value="1"/>
</dbReference>
<keyword evidence="1" id="KW-0805">Transcription regulation</keyword>
<dbReference type="SUPFAM" id="SSF46785">
    <property type="entry name" value="Winged helix' DNA-binding domain"/>
    <property type="match status" value="1"/>
</dbReference>
<dbReference type="InterPro" id="IPR036388">
    <property type="entry name" value="WH-like_DNA-bd_sf"/>
</dbReference>
<dbReference type="InterPro" id="IPR036390">
    <property type="entry name" value="WH_DNA-bd_sf"/>
</dbReference>
<feature type="domain" description="HTH gntR-type" evidence="5">
    <location>
        <begin position="21"/>
        <end position="88"/>
    </location>
</feature>
<dbReference type="Proteomes" id="UP000254343">
    <property type="component" value="Unassembled WGS sequence"/>
</dbReference>
<evidence type="ECO:0000256" key="1">
    <source>
        <dbReference type="ARBA" id="ARBA00023015"/>
    </source>
</evidence>
<sequence length="269" mass="29905">MKAKSRTATGEAANLRRGDPRALHEQLSARLRTEFLATHPPGEQLPTEEAICQTYGLSRVTVRRAIQTLVDQGLLIRRQGKGTFIAPPRPHITYEIDRLGPFMDAFAASGEQVTAHLVDFYWGTEKQVPECFAPAQSVLLYERLYETGGTPHGFLQIAIPPHLGERISKADTACLGVYQILRERLGVEPYRASFNISSALPDHILAGRLGVSPTTPLLSLERISYDAKGEAIERTIHYLLPEVYQLSVNVQAKRPQQKPASERSKKKNA</sequence>
<protein>
    <submittedName>
        <fullName evidence="6">Uncharacterized HTH-type transcriptional regulator yurK</fullName>
    </submittedName>
</protein>
<proteinExistence type="predicted"/>
<dbReference type="PROSITE" id="PS50949">
    <property type="entry name" value="HTH_GNTR"/>
    <property type="match status" value="1"/>
</dbReference>
<dbReference type="InterPro" id="IPR028978">
    <property type="entry name" value="Chorismate_lyase_/UTRA_dom_sf"/>
</dbReference>
<evidence type="ECO:0000256" key="4">
    <source>
        <dbReference type="SAM" id="MobiDB-lite"/>
    </source>
</evidence>
<evidence type="ECO:0000256" key="3">
    <source>
        <dbReference type="ARBA" id="ARBA00023163"/>
    </source>
</evidence>
<dbReference type="RefSeq" id="WP_002718591.1">
    <property type="nucleotide sequence ID" value="NZ_UFSI01000001.1"/>
</dbReference>
<dbReference type="AlphaFoldDB" id="A0A380W4G8"/>
<accession>A0A380W4G8</accession>
<dbReference type="PRINTS" id="PR00035">
    <property type="entry name" value="HTHGNTR"/>
</dbReference>
<dbReference type="InterPro" id="IPR050679">
    <property type="entry name" value="Bact_HTH_transcr_reg"/>
</dbReference>
<dbReference type="EMBL" id="UIGB01000001">
    <property type="protein sequence ID" value="SUU83812.1"/>
    <property type="molecule type" value="Genomic_DNA"/>
</dbReference>
<evidence type="ECO:0000256" key="2">
    <source>
        <dbReference type="ARBA" id="ARBA00023125"/>
    </source>
</evidence>
<dbReference type="GO" id="GO:0003677">
    <property type="term" value="F:DNA binding"/>
    <property type="evidence" value="ECO:0007669"/>
    <property type="project" value="UniProtKB-KW"/>
</dbReference>
<keyword evidence="3" id="KW-0804">Transcription</keyword>
<dbReference type="CDD" id="cd07377">
    <property type="entry name" value="WHTH_GntR"/>
    <property type="match status" value="1"/>
</dbReference>
<dbReference type="InterPro" id="IPR011663">
    <property type="entry name" value="UTRA"/>
</dbReference>
<dbReference type="Pfam" id="PF00392">
    <property type="entry name" value="GntR"/>
    <property type="match status" value="1"/>
</dbReference>
<keyword evidence="2" id="KW-0238">DNA-binding</keyword>
<reference evidence="6 7" key="1">
    <citation type="submission" date="2018-06" db="EMBL/GenBank/DDBJ databases">
        <authorList>
            <consortium name="Pathogen Informatics"/>
            <person name="Doyle S."/>
        </authorList>
    </citation>
    <scope>NUCLEOTIDE SEQUENCE [LARGE SCALE GENOMIC DNA]</scope>
    <source>
        <strain evidence="6 7">NCTC12722</strain>
    </source>
</reference>
<dbReference type="GO" id="GO:0045892">
    <property type="term" value="P:negative regulation of DNA-templated transcription"/>
    <property type="evidence" value="ECO:0007669"/>
    <property type="project" value="TreeGrafter"/>
</dbReference>
<evidence type="ECO:0000259" key="5">
    <source>
        <dbReference type="PROSITE" id="PS50949"/>
    </source>
</evidence>
<dbReference type="SMART" id="SM00866">
    <property type="entry name" value="UTRA"/>
    <property type="match status" value="1"/>
</dbReference>
<dbReference type="PANTHER" id="PTHR44846">
    <property type="entry name" value="MANNOSYL-D-GLYCERATE TRANSPORT/METABOLISM SYSTEM REPRESSOR MNGR-RELATED"/>
    <property type="match status" value="1"/>
</dbReference>